<evidence type="ECO:0000259" key="1">
    <source>
        <dbReference type="PROSITE" id="PS50181"/>
    </source>
</evidence>
<dbReference type="NCBIfam" id="TIGR01640">
    <property type="entry name" value="F_box_assoc_1"/>
    <property type="match status" value="1"/>
</dbReference>
<accession>A0A087GXI9</accession>
<dbReference type="InterPro" id="IPR001810">
    <property type="entry name" value="F-box_dom"/>
</dbReference>
<name>A0A087GXI9_ARAAL</name>
<reference evidence="3" key="1">
    <citation type="journal article" date="2015" name="Nat. Plants">
        <title>Genome expansion of Arabis alpina linked with retrotransposition and reduced symmetric DNA methylation.</title>
        <authorList>
            <person name="Willing E.M."/>
            <person name="Rawat V."/>
            <person name="Mandakova T."/>
            <person name="Maumus F."/>
            <person name="James G.V."/>
            <person name="Nordstroem K.J."/>
            <person name="Becker C."/>
            <person name="Warthmann N."/>
            <person name="Chica C."/>
            <person name="Szarzynska B."/>
            <person name="Zytnicki M."/>
            <person name="Albani M.C."/>
            <person name="Kiefer C."/>
            <person name="Bergonzi S."/>
            <person name="Castaings L."/>
            <person name="Mateos J.L."/>
            <person name="Berns M.C."/>
            <person name="Bujdoso N."/>
            <person name="Piofczyk T."/>
            <person name="de Lorenzo L."/>
            <person name="Barrero-Sicilia C."/>
            <person name="Mateos I."/>
            <person name="Piednoel M."/>
            <person name="Hagmann J."/>
            <person name="Chen-Min-Tao R."/>
            <person name="Iglesias-Fernandez R."/>
            <person name="Schuster S.C."/>
            <person name="Alonso-Blanco C."/>
            <person name="Roudier F."/>
            <person name="Carbonero P."/>
            <person name="Paz-Ares J."/>
            <person name="Davis S.J."/>
            <person name="Pecinka A."/>
            <person name="Quesneville H."/>
            <person name="Colot V."/>
            <person name="Lysak M.A."/>
            <person name="Weigel D."/>
            <person name="Coupland G."/>
            <person name="Schneeberger K."/>
        </authorList>
    </citation>
    <scope>NUCLEOTIDE SEQUENCE [LARGE SCALE GENOMIC DNA]</scope>
    <source>
        <strain evidence="3">cv. Pajares</strain>
    </source>
</reference>
<dbReference type="SUPFAM" id="SSF81383">
    <property type="entry name" value="F-box domain"/>
    <property type="match status" value="1"/>
</dbReference>
<dbReference type="Proteomes" id="UP000029120">
    <property type="component" value="Chromosome 5"/>
</dbReference>
<dbReference type="PANTHER" id="PTHR31111">
    <property type="entry name" value="BNAA05G37150D PROTEIN-RELATED"/>
    <property type="match status" value="1"/>
</dbReference>
<dbReference type="Pfam" id="PF00646">
    <property type="entry name" value="F-box"/>
    <property type="match status" value="1"/>
</dbReference>
<sequence length="389" mass="44352">MEPIPTDLIIEIFSRLPAKSIGRFRCLSKQWCLILQSPDFTELFRSCARPRLLFAVEREGSWSFFSSPQSSSSSLVLTADFHCGISKVESRFTCSYTSGLFYFSDLRIPNVDMSLVFNPITGQYVRLPYVEMLRKSRGFLGFDPIEKVFKVLVETYPFCSDRDHHEVLTLGTGELTWRKKKIDCPPYFRSLCEGICINGVLYYLVCSVFDLPNDVVCFDLRSEQFKLVVADCFDDPKTTKLVNYKGKLGGINFDYGKSDGMDTLELCLWVLEDVERQEWVNYVYTLPETKLIDNPFNVSVGGVTATGEIVLAMNYTYKPYYVFYFNPERNTLQSVEIQGFGADLEVGMYRGKVRAFVDHVEDLSVDDSVQLKSSISANPVKCLSSNCEE</sequence>
<dbReference type="eggNOG" id="ENOG502SNHU">
    <property type="taxonomic scope" value="Eukaryota"/>
</dbReference>
<evidence type="ECO:0000313" key="2">
    <source>
        <dbReference type="EMBL" id="KFK34591.1"/>
    </source>
</evidence>
<keyword evidence="3" id="KW-1185">Reference proteome</keyword>
<dbReference type="EMBL" id="CM002873">
    <property type="protein sequence ID" value="KFK34591.1"/>
    <property type="molecule type" value="Genomic_DNA"/>
</dbReference>
<dbReference type="OrthoDB" id="5319261at2759"/>
<dbReference type="SMART" id="SM00256">
    <property type="entry name" value="FBOX"/>
    <property type="match status" value="1"/>
</dbReference>
<dbReference type="InterPro" id="IPR036047">
    <property type="entry name" value="F-box-like_dom_sf"/>
</dbReference>
<dbReference type="InterPro" id="IPR013187">
    <property type="entry name" value="F-box-assoc_dom_typ3"/>
</dbReference>
<dbReference type="Gramene" id="KFK34591">
    <property type="protein sequence ID" value="KFK34591"/>
    <property type="gene ID" value="AALP_AA5G165700"/>
</dbReference>
<dbReference type="CDD" id="cd22157">
    <property type="entry name" value="F-box_AtFBW1-like"/>
    <property type="match status" value="1"/>
</dbReference>
<organism evidence="2 3">
    <name type="scientific">Arabis alpina</name>
    <name type="common">Alpine rock-cress</name>
    <dbReference type="NCBI Taxonomy" id="50452"/>
    <lineage>
        <taxon>Eukaryota</taxon>
        <taxon>Viridiplantae</taxon>
        <taxon>Streptophyta</taxon>
        <taxon>Embryophyta</taxon>
        <taxon>Tracheophyta</taxon>
        <taxon>Spermatophyta</taxon>
        <taxon>Magnoliopsida</taxon>
        <taxon>eudicotyledons</taxon>
        <taxon>Gunneridae</taxon>
        <taxon>Pentapetalae</taxon>
        <taxon>rosids</taxon>
        <taxon>malvids</taxon>
        <taxon>Brassicales</taxon>
        <taxon>Brassicaceae</taxon>
        <taxon>Arabideae</taxon>
        <taxon>Arabis</taxon>
    </lineage>
</organism>
<feature type="domain" description="F-box" evidence="1">
    <location>
        <begin position="1"/>
        <end position="47"/>
    </location>
</feature>
<gene>
    <name evidence="2" type="ordered locus">AALP_Aa5g165700</name>
</gene>
<dbReference type="PANTHER" id="PTHR31111:SF130">
    <property type="entry name" value="F-BOX ASSOCIATED UBIQUITINATION EFFECTOR FAMILY PROTEIN"/>
    <property type="match status" value="1"/>
</dbReference>
<dbReference type="Gene3D" id="1.20.1280.50">
    <property type="match status" value="1"/>
</dbReference>
<protein>
    <recommendedName>
        <fullName evidence="1">F-box domain-containing protein</fullName>
    </recommendedName>
</protein>
<dbReference type="InterPro" id="IPR017451">
    <property type="entry name" value="F-box-assoc_interact_dom"/>
</dbReference>
<dbReference type="AlphaFoldDB" id="A0A087GXI9"/>
<proteinExistence type="predicted"/>
<dbReference type="PROSITE" id="PS50181">
    <property type="entry name" value="FBOX"/>
    <property type="match status" value="1"/>
</dbReference>
<dbReference type="OMA" id="IVICNPI"/>
<evidence type="ECO:0000313" key="3">
    <source>
        <dbReference type="Proteomes" id="UP000029120"/>
    </source>
</evidence>
<dbReference type="Pfam" id="PF08268">
    <property type="entry name" value="FBA_3"/>
    <property type="match status" value="1"/>
</dbReference>